<dbReference type="Proteomes" id="UP000494256">
    <property type="component" value="Unassembled WGS sequence"/>
</dbReference>
<dbReference type="SUPFAM" id="SSF53850">
    <property type="entry name" value="Periplasmic binding protein-like II"/>
    <property type="match status" value="2"/>
</dbReference>
<keyword evidence="7" id="KW-0325">Glycoprotein</keyword>
<dbReference type="InterPro" id="IPR052192">
    <property type="entry name" value="Insect_Ionotropic_Sensory_Rcpt"/>
</dbReference>
<feature type="transmembrane region" description="Helical" evidence="8">
    <location>
        <begin position="630"/>
        <end position="650"/>
    </location>
</feature>
<dbReference type="Gene3D" id="3.40.190.10">
    <property type="entry name" value="Periplasmic binding protein-like II"/>
    <property type="match status" value="2"/>
</dbReference>
<keyword evidence="4 8" id="KW-1133">Transmembrane helix</keyword>
<sequence length="905" mass="104950">MEDFEFLKTVQVSNNIAMVSNYSSHKLNIPYNGYFIVASNYTHLIEHIKIAAKKFNWNPEARFLIVVKLLQDFHLKHVFNTLLEKHVHNTVIIDGSSEGYLYSYNPFANYRCGKHYDEITSYGKCSESHTLNLYPYKYVTGLRNCTLNVFVPHWPPYTIVPDNRNKTWNALSYGIEIYFLHLIGKRLGFTLNITLAEDKYESFSTVSLDMEAVGHLKMLQDNQIDIALGGLVLVPSRAAAFKYVYDLLPYDDELKFVVKKAHLVSLTTNPAREPQILTETDILRHKLKPCFSEITRNYYQESSQLTDIDNGTIPECNTIPGSIQKTRDEHQELLTCITDILDQYFAENFELTVVNIHSHEDDLLKTIHSTTNFALITRIPTQRMLIPNIGYLISSEDVVDFLEHFHYLTQERTWNPHARFLIVIKLLEKLHLQLIFNELLIRRVHNVIIVNGTEHAHLYTYNPYENYACGFYYKGVTHYGQCSTTTDNLYPNKLATGLKNCNFRALLAHRPPNSIDPTKINYKKTLLGIEEYVITILSELEHFTVTFNYSFDGDSYSRVAPNMTAIGHMALLQNKEFDIAFGGLLISTSRADGFSYLHGHYDYANELLFVVKKASLVPTWKYIYLEFQPMVWVLLLIAMIIYSIILIILLDSKDKTKVVLRLLENLILHGRDLRSRLSVVSVKCILITWVMSTYLINTFYQSSLFSLTIYPSSEYQISNEGDLIKYDVQPCMAPIIRDYIVNEMDPNSKEVYSRVEGCQNSTESLRTILSSTENYYTFVARITYLFNKPDYMSTWGEPLIYRFQKPFIKYLYGYFFHKGFPITQSLQVNTLRLRENGLTDKISNEHYHQQRLKNKKRFTEKPPTANLVVPWGLLITGFIISTVVFVVELLIKHSKGVKRVILRFK</sequence>
<dbReference type="GO" id="GO:0005886">
    <property type="term" value="C:plasma membrane"/>
    <property type="evidence" value="ECO:0007669"/>
    <property type="project" value="UniProtKB-SubCell"/>
</dbReference>
<keyword evidence="6" id="KW-0675">Receptor</keyword>
<dbReference type="PANTHER" id="PTHR42643">
    <property type="entry name" value="IONOTROPIC RECEPTOR 20A-RELATED"/>
    <property type="match status" value="1"/>
</dbReference>
<evidence type="ECO:0000256" key="8">
    <source>
        <dbReference type="SAM" id="Phobius"/>
    </source>
</evidence>
<keyword evidence="11" id="KW-1185">Reference proteome</keyword>
<dbReference type="Proteomes" id="UP000494106">
    <property type="component" value="Unassembled WGS sequence"/>
</dbReference>
<comment type="caution">
    <text evidence="10">The sequence shown here is derived from an EMBL/GenBank/DDBJ whole genome shotgun (WGS) entry which is preliminary data.</text>
</comment>
<evidence type="ECO:0008006" key="13">
    <source>
        <dbReference type="Google" id="ProtNLM"/>
    </source>
</evidence>
<comment type="subcellular location">
    <subcellularLocation>
        <location evidence="1">Cell membrane</location>
        <topology evidence="1">Multi-pass membrane protein</topology>
    </subcellularLocation>
</comment>
<proteinExistence type="predicted"/>
<dbReference type="EMBL" id="CADEBC010000135">
    <property type="protein sequence ID" value="CAB3223949.1"/>
    <property type="molecule type" value="Genomic_DNA"/>
</dbReference>
<evidence type="ECO:0000256" key="6">
    <source>
        <dbReference type="ARBA" id="ARBA00023170"/>
    </source>
</evidence>
<keyword evidence="3 8" id="KW-0812">Transmembrane</keyword>
<dbReference type="AlphaFoldDB" id="A0A8S1AQM1"/>
<evidence type="ECO:0000313" key="12">
    <source>
        <dbReference type="Proteomes" id="UP000494256"/>
    </source>
</evidence>
<evidence type="ECO:0000313" key="10">
    <source>
        <dbReference type="EMBL" id="CAB3247431.1"/>
    </source>
</evidence>
<evidence type="ECO:0000313" key="11">
    <source>
        <dbReference type="Proteomes" id="UP000494106"/>
    </source>
</evidence>
<dbReference type="PANTHER" id="PTHR42643:SF39">
    <property type="entry name" value="IONOTROPIC RECEPTOR 56A-RELATED"/>
    <property type="match status" value="1"/>
</dbReference>
<evidence type="ECO:0000256" key="3">
    <source>
        <dbReference type="ARBA" id="ARBA00022692"/>
    </source>
</evidence>
<evidence type="ECO:0000313" key="9">
    <source>
        <dbReference type="EMBL" id="CAB3223949.1"/>
    </source>
</evidence>
<dbReference type="EMBL" id="CADEBD010000337">
    <property type="protein sequence ID" value="CAB3247431.1"/>
    <property type="molecule type" value="Genomic_DNA"/>
</dbReference>
<keyword evidence="2" id="KW-1003">Cell membrane</keyword>
<feature type="transmembrane region" description="Helical" evidence="8">
    <location>
        <begin position="677"/>
        <end position="696"/>
    </location>
</feature>
<evidence type="ECO:0000256" key="1">
    <source>
        <dbReference type="ARBA" id="ARBA00004651"/>
    </source>
</evidence>
<protein>
    <recommendedName>
        <fullName evidence="13">Ionotropic receptor</fullName>
    </recommendedName>
</protein>
<organism evidence="10 12">
    <name type="scientific">Arctia plantaginis</name>
    <name type="common">Wood tiger moth</name>
    <name type="synonym">Phalaena plantaginis</name>
    <dbReference type="NCBI Taxonomy" id="874455"/>
    <lineage>
        <taxon>Eukaryota</taxon>
        <taxon>Metazoa</taxon>
        <taxon>Ecdysozoa</taxon>
        <taxon>Arthropoda</taxon>
        <taxon>Hexapoda</taxon>
        <taxon>Insecta</taxon>
        <taxon>Pterygota</taxon>
        <taxon>Neoptera</taxon>
        <taxon>Endopterygota</taxon>
        <taxon>Lepidoptera</taxon>
        <taxon>Glossata</taxon>
        <taxon>Ditrysia</taxon>
        <taxon>Noctuoidea</taxon>
        <taxon>Erebidae</taxon>
        <taxon>Arctiinae</taxon>
        <taxon>Arctia</taxon>
    </lineage>
</organism>
<evidence type="ECO:0000256" key="5">
    <source>
        <dbReference type="ARBA" id="ARBA00023136"/>
    </source>
</evidence>
<feature type="transmembrane region" description="Helical" evidence="8">
    <location>
        <begin position="868"/>
        <end position="891"/>
    </location>
</feature>
<name>A0A8S1AQM1_ARCPL</name>
<keyword evidence="5 8" id="KW-0472">Membrane</keyword>
<evidence type="ECO:0000256" key="2">
    <source>
        <dbReference type="ARBA" id="ARBA00022475"/>
    </source>
</evidence>
<accession>A0A8S1AQM1</accession>
<reference evidence="11 12" key="1">
    <citation type="submission" date="2020-04" db="EMBL/GenBank/DDBJ databases">
        <authorList>
            <person name="Wallbank WR R."/>
            <person name="Pardo Diaz C."/>
            <person name="Kozak K."/>
            <person name="Martin S."/>
            <person name="Jiggins C."/>
            <person name="Moest M."/>
            <person name="Warren A I."/>
            <person name="Byers J.R.P. K."/>
            <person name="Montejo-Kovacevich G."/>
            <person name="Yen C E."/>
        </authorList>
    </citation>
    <scope>NUCLEOTIDE SEQUENCE [LARGE SCALE GENOMIC DNA]</scope>
</reference>
<dbReference type="OrthoDB" id="7457888at2759"/>
<gene>
    <name evidence="10" type="ORF">APLA_LOCUS11901</name>
    <name evidence="9" type="ORF">APLA_LOCUS1882</name>
</gene>
<evidence type="ECO:0000256" key="4">
    <source>
        <dbReference type="ARBA" id="ARBA00022989"/>
    </source>
</evidence>
<evidence type="ECO:0000256" key="7">
    <source>
        <dbReference type="ARBA" id="ARBA00023180"/>
    </source>
</evidence>